<name>A0ABP4WPV1_9MICO</name>
<dbReference type="RefSeq" id="WP_324388315.1">
    <property type="nucleotide sequence ID" value="NZ_BAAAPN010000045.1"/>
</dbReference>
<proteinExistence type="predicted"/>
<accession>A0ABP4WPV1</accession>
<protein>
    <submittedName>
        <fullName evidence="2">Uncharacterized protein</fullName>
    </submittedName>
</protein>
<reference evidence="3" key="1">
    <citation type="journal article" date="2019" name="Int. J. Syst. Evol. Microbiol.">
        <title>The Global Catalogue of Microorganisms (GCM) 10K type strain sequencing project: providing services to taxonomists for standard genome sequencing and annotation.</title>
        <authorList>
            <consortium name="The Broad Institute Genomics Platform"/>
            <consortium name="The Broad Institute Genome Sequencing Center for Infectious Disease"/>
            <person name="Wu L."/>
            <person name="Ma J."/>
        </authorList>
    </citation>
    <scope>NUCLEOTIDE SEQUENCE [LARGE SCALE GENOMIC DNA]</scope>
    <source>
        <strain evidence="3">JCM 15591</strain>
    </source>
</reference>
<keyword evidence="3" id="KW-1185">Reference proteome</keyword>
<dbReference type="Proteomes" id="UP001501475">
    <property type="component" value="Unassembled WGS sequence"/>
</dbReference>
<feature type="region of interest" description="Disordered" evidence="1">
    <location>
        <begin position="53"/>
        <end position="89"/>
    </location>
</feature>
<evidence type="ECO:0000313" key="3">
    <source>
        <dbReference type="Proteomes" id="UP001501475"/>
    </source>
</evidence>
<evidence type="ECO:0000313" key="2">
    <source>
        <dbReference type="EMBL" id="GAA1759670.1"/>
    </source>
</evidence>
<organism evidence="2 3">
    <name type="scientific">Nostocoides vanveenii</name>
    <dbReference type="NCBI Taxonomy" id="330835"/>
    <lineage>
        <taxon>Bacteria</taxon>
        <taxon>Bacillati</taxon>
        <taxon>Actinomycetota</taxon>
        <taxon>Actinomycetes</taxon>
        <taxon>Micrococcales</taxon>
        <taxon>Intrasporangiaceae</taxon>
        <taxon>Nostocoides</taxon>
    </lineage>
</organism>
<sequence>MTIPTADDWRALARSAPWLWQSVEFELDWPTLHWPKKSGPALHARLRRPSDVRVTRVERPGENLADRARPAGHDFGPQPPDRPATLRPDGLVLTRTSGTDGDDHGLYFHNYYWLAMLDPYELADGHEWVPDDPADPDGPGRLVTVPGADVEEVATTERYGRETWWARLRPTTAYEPRCSCCALLYGEIAERQDYGGELRARDEDPGYAYSTQWLVGLDRATGLPVSVEALDGRAPGHTMRILAHA</sequence>
<dbReference type="EMBL" id="BAAAPN010000045">
    <property type="protein sequence ID" value="GAA1759670.1"/>
    <property type="molecule type" value="Genomic_DNA"/>
</dbReference>
<comment type="caution">
    <text evidence="2">The sequence shown here is derived from an EMBL/GenBank/DDBJ whole genome shotgun (WGS) entry which is preliminary data.</text>
</comment>
<gene>
    <name evidence="2" type="ORF">GCM10009810_18890</name>
</gene>
<feature type="compositionally biased region" description="Basic and acidic residues" evidence="1">
    <location>
        <begin position="53"/>
        <end position="72"/>
    </location>
</feature>
<evidence type="ECO:0000256" key="1">
    <source>
        <dbReference type="SAM" id="MobiDB-lite"/>
    </source>
</evidence>